<dbReference type="PANTHER" id="PTHR14647:SF87">
    <property type="entry name" value="PUTATIVE-RELATED"/>
    <property type="match status" value="1"/>
</dbReference>
<evidence type="ECO:0000256" key="10">
    <source>
        <dbReference type="SAM" id="MobiDB-lite"/>
    </source>
</evidence>
<evidence type="ECO:0000313" key="11">
    <source>
        <dbReference type="Proteomes" id="UP000001554"/>
    </source>
</evidence>
<dbReference type="RefSeq" id="XP_035684845.1">
    <property type="nucleotide sequence ID" value="XM_035828952.1"/>
</dbReference>
<dbReference type="Proteomes" id="UP000001554">
    <property type="component" value="Chromosome 1"/>
</dbReference>
<evidence type="ECO:0000313" key="12">
    <source>
        <dbReference type="RefSeq" id="XP_035684845.1"/>
    </source>
</evidence>
<dbReference type="OrthoDB" id="514299at2759"/>
<comment type="subcellular location">
    <subcellularLocation>
        <location evidence="1">Golgi apparatus membrane</location>
        <topology evidence="1">Single-pass type II membrane protein</topology>
    </subcellularLocation>
</comment>
<evidence type="ECO:0000256" key="5">
    <source>
        <dbReference type="ARBA" id="ARBA00022968"/>
    </source>
</evidence>
<dbReference type="SUPFAM" id="SSF52540">
    <property type="entry name" value="P-loop containing nucleoside triphosphate hydrolases"/>
    <property type="match status" value="1"/>
</dbReference>
<comment type="similarity">
    <text evidence="2">Belongs to the galactose-3-O-sulfotransferase family.</text>
</comment>
<dbReference type="GO" id="GO:0001733">
    <property type="term" value="F:galactosylceramide sulfotransferase activity"/>
    <property type="evidence" value="ECO:0007669"/>
    <property type="project" value="InterPro"/>
</dbReference>
<evidence type="ECO:0000256" key="1">
    <source>
        <dbReference type="ARBA" id="ARBA00004323"/>
    </source>
</evidence>
<reference evidence="11" key="1">
    <citation type="journal article" date="2020" name="Nat. Ecol. Evol.">
        <title>Deeply conserved synteny resolves early events in vertebrate evolution.</title>
        <authorList>
            <person name="Simakov O."/>
            <person name="Marletaz F."/>
            <person name="Yue J.X."/>
            <person name="O'Connell B."/>
            <person name="Jenkins J."/>
            <person name="Brandt A."/>
            <person name="Calef R."/>
            <person name="Tung C.H."/>
            <person name="Huang T.K."/>
            <person name="Schmutz J."/>
            <person name="Satoh N."/>
            <person name="Yu J.K."/>
            <person name="Putnam N.H."/>
            <person name="Green R.E."/>
            <person name="Rokhsar D.S."/>
        </authorList>
    </citation>
    <scope>NUCLEOTIDE SEQUENCE [LARGE SCALE GENOMIC DNA]</scope>
    <source>
        <strain evidence="11">S238N-H82</strain>
    </source>
</reference>
<dbReference type="GO" id="GO:0000139">
    <property type="term" value="C:Golgi membrane"/>
    <property type="evidence" value="ECO:0007669"/>
    <property type="project" value="UniProtKB-SubCell"/>
</dbReference>
<keyword evidence="4" id="KW-0812">Transmembrane</keyword>
<evidence type="ECO:0000256" key="9">
    <source>
        <dbReference type="ARBA" id="ARBA00023180"/>
    </source>
</evidence>
<gene>
    <name evidence="12" type="primary">LOC118421568</name>
</gene>
<keyword evidence="11" id="KW-1185">Reference proteome</keyword>
<protein>
    <submittedName>
        <fullName evidence="12">Galactosylceramide sulfotransferase-like</fullName>
    </submittedName>
</protein>
<keyword evidence="6" id="KW-1133">Transmembrane helix</keyword>
<evidence type="ECO:0000256" key="6">
    <source>
        <dbReference type="ARBA" id="ARBA00022989"/>
    </source>
</evidence>
<dbReference type="GO" id="GO:0008146">
    <property type="term" value="F:sulfotransferase activity"/>
    <property type="evidence" value="ECO:0000318"/>
    <property type="project" value="GO_Central"/>
</dbReference>
<evidence type="ECO:0000256" key="2">
    <source>
        <dbReference type="ARBA" id="ARBA00008124"/>
    </source>
</evidence>
<sequence>MQYSEVAMMLVRQPVVCVFAMITAMLVLSLLWALPHINDERLYDVPPYLRVSSSIKSNSSVCQPNTNIAFIKTHKTGSSTVMQIFQRFGYLRNFSFLLPKGSINQLYPFGIRDRMYLPAPIEGRPFDILTHHTVYDRAGITQLLSANVTFVTIVREPLERLKSAFNFYKLATRYKIPGPDPLLRFLENPGKFEHHITRNAETEQVLLPQTCNNIALELGFPLKSLSSVKEKDIREFVEKISREFDLVMVLEYFDESLVLLRRLLCWDMRDILNFKYNSFQYGKLGNTSFSEKLIQNYRQHSAIDYALYEHFNRTLWSKINKAGSDFREELAHFRWLQTTMKTECIRKFDNFSAVYIGKTAWNAEFYIDSTFCTWMKIFHVCYLTLLQDRNLRHRDKSLRIQQYRQPSGSCGLYCKPYCILCTEIKKQCTHHEYVTHLYQEGLLVPDQSSSAKLTNPVPHHGGKPEPIS</sequence>
<name>A0A9J7MZR4_BRAFL</name>
<keyword evidence="8" id="KW-0472">Membrane</keyword>
<dbReference type="GO" id="GO:0009247">
    <property type="term" value="P:glycolipid biosynthetic process"/>
    <property type="evidence" value="ECO:0007669"/>
    <property type="project" value="InterPro"/>
</dbReference>
<evidence type="ECO:0000256" key="8">
    <source>
        <dbReference type="ARBA" id="ARBA00023136"/>
    </source>
</evidence>
<evidence type="ECO:0000256" key="3">
    <source>
        <dbReference type="ARBA" id="ARBA00022679"/>
    </source>
</evidence>
<dbReference type="PANTHER" id="PTHR14647">
    <property type="entry name" value="GALACTOSE-3-O-SULFOTRANSFERASE"/>
    <property type="match status" value="1"/>
</dbReference>
<dbReference type="Pfam" id="PF06990">
    <property type="entry name" value="Gal-3-0_sulfotr"/>
    <property type="match status" value="1"/>
</dbReference>
<keyword evidence="9" id="KW-0325">Glycoprotein</keyword>
<dbReference type="Gene3D" id="3.40.50.300">
    <property type="entry name" value="P-loop containing nucleotide triphosphate hydrolases"/>
    <property type="match status" value="1"/>
</dbReference>
<keyword evidence="3" id="KW-0808">Transferase</keyword>
<evidence type="ECO:0000256" key="7">
    <source>
        <dbReference type="ARBA" id="ARBA00023034"/>
    </source>
</evidence>
<organism evidence="11 12">
    <name type="scientific">Branchiostoma floridae</name>
    <name type="common">Florida lancelet</name>
    <name type="synonym">Amphioxus</name>
    <dbReference type="NCBI Taxonomy" id="7739"/>
    <lineage>
        <taxon>Eukaryota</taxon>
        <taxon>Metazoa</taxon>
        <taxon>Chordata</taxon>
        <taxon>Cephalochordata</taxon>
        <taxon>Leptocardii</taxon>
        <taxon>Amphioxiformes</taxon>
        <taxon>Branchiostomatidae</taxon>
        <taxon>Branchiostoma</taxon>
    </lineage>
</organism>
<reference evidence="12" key="2">
    <citation type="submission" date="2025-08" db="UniProtKB">
        <authorList>
            <consortium name="RefSeq"/>
        </authorList>
    </citation>
    <scope>IDENTIFICATION</scope>
    <source>
        <strain evidence="12">S238N-H82</strain>
        <tissue evidence="12">Testes</tissue>
    </source>
</reference>
<dbReference type="KEGG" id="bfo:118421568"/>
<keyword evidence="7" id="KW-0333">Golgi apparatus</keyword>
<dbReference type="OMA" id="CNNIALE"/>
<evidence type="ECO:0000256" key="4">
    <source>
        <dbReference type="ARBA" id="ARBA00022692"/>
    </source>
</evidence>
<dbReference type="InterPro" id="IPR009729">
    <property type="entry name" value="Gal-3-0_sulfotransfrase"/>
</dbReference>
<dbReference type="AlphaFoldDB" id="A0A9J7MZR4"/>
<accession>A0A9J7MZR4</accession>
<proteinExistence type="inferred from homology"/>
<keyword evidence="5" id="KW-0735">Signal-anchor</keyword>
<dbReference type="InterPro" id="IPR027417">
    <property type="entry name" value="P-loop_NTPase"/>
</dbReference>
<feature type="region of interest" description="Disordered" evidence="10">
    <location>
        <begin position="449"/>
        <end position="468"/>
    </location>
</feature>
<dbReference type="GeneID" id="118421568"/>